<name>A0A645IHG2_9ZZZZ</name>
<protein>
    <submittedName>
        <fullName evidence="1">Uncharacterized protein</fullName>
    </submittedName>
</protein>
<reference evidence="1" key="1">
    <citation type="submission" date="2019-08" db="EMBL/GenBank/DDBJ databases">
        <authorList>
            <person name="Kucharzyk K."/>
            <person name="Murdoch R.W."/>
            <person name="Higgins S."/>
            <person name="Loffler F."/>
        </authorList>
    </citation>
    <scope>NUCLEOTIDE SEQUENCE</scope>
</reference>
<dbReference type="InterPro" id="IPR027417">
    <property type="entry name" value="P-loop_NTPase"/>
</dbReference>
<evidence type="ECO:0000313" key="1">
    <source>
        <dbReference type="EMBL" id="MPN49919.1"/>
    </source>
</evidence>
<comment type="caution">
    <text evidence="1">The sequence shown here is derived from an EMBL/GenBank/DDBJ whole genome shotgun (WGS) entry which is preliminary data.</text>
</comment>
<organism evidence="1">
    <name type="scientific">bioreactor metagenome</name>
    <dbReference type="NCBI Taxonomy" id="1076179"/>
    <lineage>
        <taxon>unclassified sequences</taxon>
        <taxon>metagenomes</taxon>
        <taxon>ecological metagenomes</taxon>
    </lineage>
</organism>
<accession>A0A645IHG2</accession>
<proteinExistence type="predicted"/>
<dbReference type="AlphaFoldDB" id="A0A645IHG2"/>
<dbReference type="EMBL" id="VSSQ01113611">
    <property type="protein sequence ID" value="MPN49919.1"/>
    <property type="molecule type" value="Genomic_DNA"/>
</dbReference>
<dbReference type="SUPFAM" id="SSF52540">
    <property type="entry name" value="P-loop containing nucleoside triphosphate hydrolases"/>
    <property type="match status" value="1"/>
</dbReference>
<sequence length="69" mass="7579">MLEYLVKINREMGITIIMVSSELVELRSLCDRIAIVSSGKLVRIMRPEDSDAEFGLAMAGSRKAGAQHA</sequence>
<dbReference type="Gene3D" id="3.40.50.300">
    <property type="entry name" value="P-loop containing nucleotide triphosphate hydrolases"/>
    <property type="match status" value="1"/>
</dbReference>
<gene>
    <name evidence="1" type="ORF">SDC9_197543</name>
</gene>